<dbReference type="InterPro" id="IPR036259">
    <property type="entry name" value="MFS_trans_sf"/>
</dbReference>
<feature type="transmembrane region" description="Helical" evidence="7">
    <location>
        <begin position="191"/>
        <end position="212"/>
    </location>
</feature>
<keyword evidence="6 7" id="KW-0472">Membrane</keyword>
<dbReference type="InterPro" id="IPR011701">
    <property type="entry name" value="MFS"/>
</dbReference>
<dbReference type="InterPro" id="IPR020846">
    <property type="entry name" value="MFS_dom"/>
</dbReference>
<evidence type="ECO:0000313" key="10">
    <source>
        <dbReference type="Proteomes" id="UP000199062"/>
    </source>
</evidence>
<evidence type="ECO:0000256" key="6">
    <source>
        <dbReference type="ARBA" id="ARBA00023136"/>
    </source>
</evidence>
<evidence type="ECO:0000256" key="4">
    <source>
        <dbReference type="ARBA" id="ARBA00022692"/>
    </source>
</evidence>
<comment type="subcellular location">
    <subcellularLocation>
        <location evidence="1">Endomembrane system</location>
        <topology evidence="1">Multi-pass membrane protein</topology>
    </subcellularLocation>
</comment>
<feature type="transmembrane region" description="Helical" evidence="7">
    <location>
        <begin position="148"/>
        <end position="170"/>
    </location>
</feature>
<feature type="domain" description="Major facilitator superfamily (MFS) profile" evidence="8">
    <location>
        <begin position="1"/>
        <end position="364"/>
    </location>
</feature>
<dbReference type="OrthoDB" id="306002at2157"/>
<feature type="transmembrane region" description="Helical" evidence="7">
    <location>
        <begin position="312"/>
        <end position="336"/>
    </location>
</feature>
<feature type="transmembrane region" description="Helical" evidence="7">
    <location>
        <begin position="122"/>
        <end position="142"/>
    </location>
</feature>
<evidence type="ECO:0000256" key="5">
    <source>
        <dbReference type="ARBA" id="ARBA00022989"/>
    </source>
</evidence>
<dbReference type="AlphaFoldDB" id="A0A1I6M864"/>
<dbReference type="Pfam" id="PF07690">
    <property type="entry name" value="MFS_1"/>
    <property type="match status" value="2"/>
</dbReference>
<evidence type="ECO:0000256" key="2">
    <source>
        <dbReference type="ARBA" id="ARBA00008335"/>
    </source>
</evidence>
<dbReference type="PANTHER" id="PTHR23514:SF3">
    <property type="entry name" value="BYPASS OF STOP CODON PROTEIN 6"/>
    <property type="match status" value="1"/>
</dbReference>
<sequence>MVLAGIAMMARGPVIVELGETFDAPEWQLGLIAPAGTAGYLVVIAFVGFGAGHLDAQRFVTLGLVGSALALLAMAIAPMLAVFLLAVLVRGTMNGVVRGLNRPLLSHFYPDSRGRVYGYYDMAWAAGAVVGPLLVIVAVALLDWRLTYYALAAGMGALALLVWRLDAPAVESSEEPIDRAEVAQLLRRPEVVGMAAAMFFGTGVEGGLFIWLPTYASGELPSHLASITLSVMIAGYVPARFVYGRVADRIGYLRLLLPILVGLVPLFYVTFAYAEGLWILACVAAIGAGIGGIFPLLISYATEAVPHHSGPVTAIAAVSSSLGVGSVPALMGVVISGSDATLAMQLLLVPLGLALVVLVAARVAERRREAIASPDA</sequence>
<dbReference type="Proteomes" id="UP000199062">
    <property type="component" value="Unassembled WGS sequence"/>
</dbReference>
<feature type="transmembrane region" description="Helical" evidence="7">
    <location>
        <begin position="277"/>
        <end position="300"/>
    </location>
</feature>
<keyword evidence="5 7" id="KW-1133">Transmembrane helix</keyword>
<dbReference type="Gene3D" id="1.20.1250.20">
    <property type="entry name" value="MFS general substrate transporter like domains"/>
    <property type="match status" value="1"/>
</dbReference>
<proteinExistence type="inferred from homology"/>
<accession>A0A1I6M864</accession>
<dbReference type="GO" id="GO:0022857">
    <property type="term" value="F:transmembrane transporter activity"/>
    <property type="evidence" value="ECO:0007669"/>
    <property type="project" value="InterPro"/>
</dbReference>
<evidence type="ECO:0000256" key="1">
    <source>
        <dbReference type="ARBA" id="ARBA00004127"/>
    </source>
</evidence>
<protein>
    <submittedName>
        <fullName evidence="9">Predicted arabinose efflux permease, MFS family</fullName>
    </submittedName>
</protein>
<reference evidence="9 10" key="1">
    <citation type="submission" date="2016-10" db="EMBL/GenBank/DDBJ databases">
        <authorList>
            <person name="de Groot N.N."/>
        </authorList>
    </citation>
    <scope>NUCLEOTIDE SEQUENCE [LARGE SCALE GENOMIC DNA]</scope>
    <source>
        <strain evidence="9 10">CGMCC 1.10457</strain>
    </source>
</reference>
<evidence type="ECO:0000256" key="7">
    <source>
        <dbReference type="SAM" id="Phobius"/>
    </source>
</evidence>
<keyword evidence="4 7" id="KW-0812">Transmembrane</keyword>
<dbReference type="PROSITE" id="PS50850">
    <property type="entry name" value="MFS"/>
    <property type="match status" value="1"/>
</dbReference>
<organism evidence="9 10">
    <name type="scientific">Halomicrobium zhouii</name>
    <dbReference type="NCBI Taxonomy" id="767519"/>
    <lineage>
        <taxon>Archaea</taxon>
        <taxon>Methanobacteriati</taxon>
        <taxon>Methanobacteriota</taxon>
        <taxon>Stenosarchaea group</taxon>
        <taxon>Halobacteria</taxon>
        <taxon>Halobacteriales</taxon>
        <taxon>Haloarculaceae</taxon>
        <taxon>Halomicrobium</taxon>
    </lineage>
</organism>
<dbReference type="PANTHER" id="PTHR23514">
    <property type="entry name" value="BYPASS OF STOP CODON PROTEIN 6"/>
    <property type="match status" value="1"/>
</dbReference>
<evidence type="ECO:0000256" key="3">
    <source>
        <dbReference type="ARBA" id="ARBA00022448"/>
    </source>
</evidence>
<dbReference type="EMBL" id="FOZK01000005">
    <property type="protein sequence ID" value="SFS11889.1"/>
    <property type="molecule type" value="Genomic_DNA"/>
</dbReference>
<dbReference type="SUPFAM" id="SSF103473">
    <property type="entry name" value="MFS general substrate transporter"/>
    <property type="match status" value="1"/>
</dbReference>
<dbReference type="GO" id="GO:0016020">
    <property type="term" value="C:membrane"/>
    <property type="evidence" value="ECO:0007669"/>
    <property type="project" value="TreeGrafter"/>
</dbReference>
<dbReference type="InterPro" id="IPR051788">
    <property type="entry name" value="MFS_Transporter"/>
</dbReference>
<evidence type="ECO:0000259" key="8">
    <source>
        <dbReference type="PROSITE" id="PS50850"/>
    </source>
</evidence>
<feature type="transmembrane region" description="Helical" evidence="7">
    <location>
        <begin position="342"/>
        <end position="361"/>
    </location>
</feature>
<feature type="transmembrane region" description="Helical" evidence="7">
    <location>
        <begin position="64"/>
        <end position="89"/>
    </location>
</feature>
<gene>
    <name evidence="9" type="ORF">SAMN05216559_3967</name>
</gene>
<evidence type="ECO:0000313" key="9">
    <source>
        <dbReference type="EMBL" id="SFS11889.1"/>
    </source>
</evidence>
<comment type="similarity">
    <text evidence="2">Belongs to the major facilitator superfamily.</text>
</comment>
<keyword evidence="3" id="KW-0813">Transport</keyword>
<feature type="transmembrane region" description="Helical" evidence="7">
    <location>
        <begin position="255"/>
        <end position="271"/>
    </location>
</feature>
<feature type="transmembrane region" description="Helical" evidence="7">
    <location>
        <begin position="31"/>
        <end position="52"/>
    </location>
</feature>
<name>A0A1I6M864_9EURY</name>
<dbReference type="GO" id="GO:0012505">
    <property type="term" value="C:endomembrane system"/>
    <property type="evidence" value="ECO:0007669"/>
    <property type="project" value="UniProtKB-SubCell"/>
</dbReference>
<feature type="transmembrane region" description="Helical" evidence="7">
    <location>
        <begin position="224"/>
        <end position="243"/>
    </location>
</feature>
<keyword evidence="10" id="KW-1185">Reference proteome</keyword>